<feature type="domain" description="dUTPase-like" evidence="6">
    <location>
        <begin position="16"/>
        <end position="136"/>
    </location>
</feature>
<dbReference type="PANTHER" id="PTHR11241">
    <property type="entry name" value="DEOXYURIDINE 5'-TRIPHOSPHATE NUCLEOTIDOHYDROLASE"/>
    <property type="match status" value="1"/>
</dbReference>
<organism evidence="7 8">
    <name type="scientific">Xenorhabdus eapokensis</name>
    <dbReference type="NCBI Taxonomy" id="1873482"/>
    <lineage>
        <taxon>Bacteria</taxon>
        <taxon>Pseudomonadati</taxon>
        <taxon>Pseudomonadota</taxon>
        <taxon>Gammaproteobacteria</taxon>
        <taxon>Enterobacterales</taxon>
        <taxon>Morganellaceae</taxon>
        <taxon>Xenorhabdus</taxon>
    </lineage>
</organism>
<dbReference type="RefSeq" id="WP_074024480.1">
    <property type="nucleotide sequence ID" value="NZ_CAWNAG010000129.1"/>
</dbReference>
<dbReference type="InterPro" id="IPR029054">
    <property type="entry name" value="dUTPase-like"/>
</dbReference>
<evidence type="ECO:0000256" key="4">
    <source>
        <dbReference type="ARBA" id="ARBA00047686"/>
    </source>
</evidence>
<comment type="caution">
    <text evidence="7">The sequence shown here is derived from an EMBL/GenBank/DDBJ whole genome shotgun (WGS) entry which is preliminary data.</text>
</comment>
<dbReference type="EMBL" id="MKGQ01000023">
    <property type="protein sequence ID" value="OKP01581.1"/>
    <property type="molecule type" value="Genomic_DNA"/>
</dbReference>
<dbReference type="AlphaFoldDB" id="A0A1Q5TMY2"/>
<dbReference type="GO" id="GO:0000287">
    <property type="term" value="F:magnesium ion binding"/>
    <property type="evidence" value="ECO:0007669"/>
    <property type="project" value="InterPro"/>
</dbReference>
<comment type="catalytic activity">
    <reaction evidence="4">
        <text>dUTP + H2O = dUMP + diphosphate + H(+)</text>
        <dbReference type="Rhea" id="RHEA:10248"/>
        <dbReference type="ChEBI" id="CHEBI:15377"/>
        <dbReference type="ChEBI" id="CHEBI:15378"/>
        <dbReference type="ChEBI" id="CHEBI:33019"/>
        <dbReference type="ChEBI" id="CHEBI:61555"/>
        <dbReference type="ChEBI" id="CHEBI:246422"/>
        <dbReference type="EC" id="3.6.1.23"/>
    </reaction>
</comment>
<evidence type="ECO:0000256" key="3">
    <source>
        <dbReference type="ARBA" id="ARBA00023080"/>
    </source>
</evidence>
<dbReference type="PANTHER" id="PTHR11241:SF0">
    <property type="entry name" value="DEOXYURIDINE 5'-TRIPHOSPHATE NUCLEOTIDOHYDROLASE"/>
    <property type="match status" value="1"/>
</dbReference>
<sequence length="179" mass="19828">MAKPVPVVICRTHPKAVIPTYHTEGSAGFDLNAVDYQLYTNIDDGRSHLAYYIRTGIKVAIPEGYCMKIYAHKDLGQKHHARPAECVGIINSDYHDEIVIKLVVESGANRLTFREGMCVAQGLIETVTKASFEDVTEEKFAELKKTEQAADQTTSIDNPAESEPRSAEKDKTSKSKADK</sequence>
<feature type="compositionally biased region" description="Basic and acidic residues" evidence="5">
    <location>
        <begin position="162"/>
        <end position="179"/>
    </location>
</feature>
<proteinExistence type="inferred from homology"/>
<dbReference type="GO" id="GO:0046081">
    <property type="term" value="P:dUTP catabolic process"/>
    <property type="evidence" value="ECO:0007669"/>
    <property type="project" value="InterPro"/>
</dbReference>
<feature type="region of interest" description="Disordered" evidence="5">
    <location>
        <begin position="143"/>
        <end position="179"/>
    </location>
</feature>
<dbReference type="OrthoDB" id="9809956at2"/>
<gene>
    <name evidence="7" type="ORF">Xedl_02855</name>
</gene>
<comment type="similarity">
    <text evidence="1">Belongs to the dUTPase family.</text>
</comment>
<keyword evidence="7" id="KW-0378">Hydrolase</keyword>
<protein>
    <recommendedName>
        <fullName evidence="2">dUTP diphosphatase</fullName>
        <ecNumber evidence="2">3.6.1.23</ecNumber>
    </recommendedName>
</protein>
<dbReference type="GO" id="GO:0006226">
    <property type="term" value="P:dUMP biosynthetic process"/>
    <property type="evidence" value="ECO:0007669"/>
    <property type="project" value="InterPro"/>
</dbReference>
<dbReference type="Proteomes" id="UP000186268">
    <property type="component" value="Unassembled WGS sequence"/>
</dbReference>
<evidence type="ECO:0000256" key="5">
    <source>
        <dbReference type="SAM" id="MobiDB-lite"/>
    </source>
</evidence>
<dbReference type="EC" id="3.6.1.23" evidence="2"/>
<dbReference type="InterPro" id="IPR036157">
    <property type="entry name" value="dUTPase-like_sf"/>
</dbReference>
<dbReference type="GO" id="GO:0004170">
    <property type="term" value="F:dUTP diphosphatase activity"/>
    <property type="evidence" value="ECO:0007669"/>
    <property type="project" value="UniProtKB-EC"/>
</dbReference>
<evidence type="ECO:0000256" key="1">
    <source>
        <dbReference type="ARBA" id="ARBA00006581"/>
    </source>
</evidence>
<keyword evidence="8" id="KW-1185">Reference proteome</keyword>
<evidence type="ECO:0000313" key="8">
    <source>
        <dbReference type="Proteomes" id="UP000186268"/>
    </source>
</evidence>
<evidence type="ECO:0000313" key="7">
    <source>
        <dbReference type="EMBL" id="OKP01581.1"/>
    </source>
</evidence>
<evidence type="ECO:0000259" key="6">
    <source>
        <dbReference type="Pfam" id="PF00692"/>
    </source>
</evidence>
<name>A0A1Q5TMY2_9GAMM</name>
<dbReference type="Gene3D" id="2.70.40.10">
    <property type="match status" value="1"/>
</dbReference>
<reference evidence="7 8" key="1">
    <citation type="submission" date="2016-09" db="EMBL/GenBank/DDBJ databases">
        <title>Xenorhabdus thuongxuanensis sp. nov. and Xenorhabdus eapokensis sp. nov., isolated from Steinernema species.</title>
        <authorList>
            <person name="Kaempfer P."/>
            <person name="Tobias N.J."/>
            <person name="Phan Ke L."/>
            <person name="Bode H.B."/>
            <person name="Glaeser S.P."/>
        </authorList>
    </citation>
    <scope>NUCLEOTIDE SEQUENCE [LARGE SCALE GENOMIC DNA]</scope>
    <source>
        <strain evidence="7 8">DL20</strain>
    </source>
</reference>
<dbReference type="STRING" id="1873482.Xedl_02855"/>
<dbReference type="InterPro" id="IPR008181">
    <property type="entry name" value="dUTPase"/>
</dbReference>
<keyword evidence="3" id="KW-0546">Nucleotide metabolism</keyword>
<dbReference type="SUPFAM" id="SSF51283">
    <property type="entry name" value="dUTPase-like"/>
    <property type="match status" value="1"/>
</dbReference>
<evidence type="ECO:0000256" key="2">
    <source>
        <dbReference type="ARBA" id="ARBA00012379"/>
    </source>
</evidence>
<dbReference type="Pfam" id="PF00692">
    <property type="entry name" value="dUTPase"/>
    <property type="match status" value="1"/>
</dbReference>
<accession>A0A1Q5TMY2</accession>